<dbReference type="Pfam" id="PF02687">
    <property type="entry name" value="FtsX"/>
    <property type="match status" value="2"/>
</dbReference>
<keyword evidence="5 7" id="KW-0472">Membrane</keyword>
<feature type="transmembrane region" description="Helical" evidence="7">
    <location>
        <begin position="278"/>
        <end position="307"/>
    </location>
</feature>
<keyword evidence="10" id="KW-1185">Reference proteome</keyword>
<proteinExistence type="inferred from homology"/>
<feature type="transmembrane region" description="Helical" evidence="7">
    <location>
        <begin position="518"/>
        <end position="537"/>
    </location>
</feature>
<feature type="transmembrane region" description="Helical" evidence="7">
    <location>
        <begin position="18"/>
        <end position="39"/>
    </location>
</feature>
<gene>
    <name evidence="9" type="ORF">BCL67_10458</name>
</gene>
<evidence type="ECO:0000313" key="10">
    <source>
        <dbReference type="Proteomes" id="UP000238217"/>
    </source>
</evidence>
<dbReference type="PANTHER" id="PTHR30572">
    <property type="entry name" value="MEMBRANE COMPONENT OF TRANSPORTER-RELATED"/>
    <property type="match status" value="1"/>
</dbReference>
<dbReference type="GO" id="GO:0022857">
    <property type="term" value="F:transmembrane transporter activity"/>
    <property type="evidence" value="ECO:0007669"/>
    <property type="project" value="TreeGrafter"/>
</dbReference>
<feature type="transmembrane region" description="Helical" evidence="7">
    <location>
        <begin position="801"/>
        <end position="827"/>
    </location>
</feature>
<feature type="transmembrane region" description="Helical" evidence="7">
    <location>
        <begin position="751"/>
        <end position="780"/>
    </location>
</feature>
<feature type="domain" description="ABC3 transporter permease C-terminal" evidence="8">
    <location>
        <begin position="758"/>
        <end position="877"/>
    </location>
</feature>
<dbReference type="AlphaFoldDB" id="A0A2T0YQP7"/>
<reference evidence="9 10" key="1">
    <citation type="submission" date="2018-03" db="EMBL/GenBank/DDBJ databases">
        <title>Comparative analysis of microorganisms from saline springs in Andes Mountain Range, Colombia.</title>
        <authorList>
            <person name="Rubin E."/>
        </authorList>
    </citation>
    <scope>NUCLEOTIDE SEQUENCE [LARGE SCALE GENOMIC DNA]</scope>
    <source>
        <strain evidence="9 10">CG 35</strain>
    </source>
</reference>
<evidence type="ECO:0000256" key="6">
    <source>
        <dbReference type="ARBA" id="ARBA00038076"/>
    </source>
</evidence>
<feature type="transmembrane region" description="Helical" evidence="7">
    <location>
        <begin position="426"/>
        <end position="448"/>
    </location>
</feature>
<dbReference type="RefSeq" id="WP_106122194.1">
    <property type="nucleotide sequence ID" value="NZ_PVTY01000004.1"/>
</dbReference>
<feature type="transmembrane region" description="Helical" evidence="7">
    <location>
        <begin position="335"/>
        <end position="360"/>
    </location>
</feature>
<evidence type="ECO:0000313" key="9">
    <source>
        <dbReference type="EMBL" id="PRZ17710.1"/>
    </source>
</evidence>
<evidence type="ECO:0000256" key="3">
    <source>
        <dbReference type="ARBA" id="ARBA00022692"/>
    </source>
</evidence>
<keyword evidence="3 7" id="KW-0812">Transmembrane</keyword>
<feature type="transmembrane region" description="Helical" evidence="7">
    <location>
        <begin position="847"/>
        <end position="867"/>
    </location>
</feature>
<feature type="transmembrane region" description="Helical" evidence="7">
    <location>
        <begin position="375"/>
        <end position="398"/>
    </location>
</feature>
<feature type="transmembrane region" description="Helical" evidence="7">
    <location>
        <begin position="460"/>
        <end position="481"/>
    </location>
</feature>
<dbReference type="InterPro" id="IPR003838">
    <property type="entry name" value="ABC3_permease_C"/>
</dbReference>
<evidence type="ECO:0000256" key="1">
    <source>
        <dbReference type="ARBA" id="ARBA00004651"/>
    </source>
</evidence>
<keyword evidence="2" id="KW-1003">Cell membrane</keyword>
<dbReference type="PANTHER" id="PTHR30572:SF4">
    <property type="entry name" value="ABC TRANSPORTER PERMEASE YTRF"/>
    <property type="match status" value="1"/>
</dbReference>
<feature type="domain" description="ABC3 transporter permease C-terminal" evidence="8">
    <location>
        <begin position="286"/>
        <end position="405"/>
    </location>
</feature>
<evidence type="ECO:0000256" key="2">
    <source>
        <dbReference type="ARBA" id="ARBA00022475"/>
    </source>
</evidence>
<comment type="caution">
    <text evidence="9">The sequence shown here is derived from an EMBL/GenBank/DDBJ whole genome shotgun (WGS) entry which is preliminary data.</text>
</comment>
<evidence type="ECO:0000256" key="4">
    <source>
        <dbReference type="ARBA" id="ARBA00022989"/>
    </source>
</evidence>
<dbReference type="EMBL" id="PVTY01000004">
    <property type="protein sequence ID" value="PRZ17710.1"/>
    <property type="molecule type" value="Genomic_DNA"/>
</dbReference>
<name>A0A2T0YQP7_9MICC</name>
<dbReference type="Proteomes" id="UP000238217">
    <property type="component" value="Unassembled WGS sequence"/>
</dbReference>
<evidence type="ECO:0000256" key="5">
    <source>
        <dbReference type="ARBA" id="ARBA00023136"/>
    </source>
</evidence>
<sequence>MSGSPVLRVNLRSAGKKLVAAGAAVAISVAFIVAGILMLDSFTRGLTQQIEAEAAGSDLIIDTMQLSAWDEDTEEYLRDDIELAEAIEELDGVAVADAIGSGYLSEVSADGSSTIGFEVGEQSETRVGEISQGHQAQAEDEVVVSSAAVEGRGLQLGDTLTAQNFVYEDDAGEGAEPTVEEEDYTVVGVVDTQGAPRGFLTAEGMDRIPFSTSPAEIRVQLDPSADAAQVQAQIQELIPEQAEGLESQRAAELSGLEVQTTEEIVDARMAEQAGSANVLAYLAIGFGSISVFVSGLVISNTFQVLVASRQRTLALLRAIGATATQLKRATLLEGALLGLIGGAAGVVLGAGAALGFSLIARASFAPDLPLATPTVLATVIGLGLGLVVTVLSALLPAIKAGRVSPMAALRPAGLTPASARLSKSRLVIGLLLTLIGFGAVLAAALLATAEDDPLVLPAPLVGVAGAMIGFIGVLLLARLIVPPLAAHGGRLLGLLPGLRVNAPLAGQNARQVPGRTTATASALLVGVTLVGTMMVGASTAQTVLYDELAEQYPVEASIGVMDEDLDADLEASSLVGAHSSAPGAPVTITGSRGSTESQAVLVDEDTFAEVARTEGLAPGPGEAIVSPQLNAEGMVFEGEQPELELTPYGTGSSRAGEQAVTVQARAAAWLPAGMVLISAGSLPEEARMQPLAEDAGPWTFTAEQGITLVRTADGISSAESYGLAPLFQDHTEEFNDSGAVMRASFGETIDMVLLIVLVLLGASVLVAVIGVSNTLSLSVLERRREAALLRAVGMNRRSVGQMITIEALLLAGAALLIGTGLSVFLGWAGVASMAAVPDWTVTVDVPWLRLAMLWGITLLAAALAALLPARALSRVEPAAGLSED</sequence>
<dbReference type="InterPro" id="IPR050250">
    <property type="entry name" value="Macrolide_Exporter_MacB"/>
</dbReference>
<comment type="similarity">
    <text evidence="6">Belongs to the ABC-4 integral membrane protein family.</text>
</comment>
<dbReference type="OrthoDB" id="9780560at2"/>
<protein>
    <submittedName>
        <fullName evidence="9">Putative ABC transport system permease protein</fullName>
    </submittedName>
</protein>
<evidence type="ECO:0000259" key="8">
    <source>
        <dbReference type="Pfam" id="PF02687"/>
    </source>
</evidence>
<dbReference type="GO" id="GO:0005886">
    <property type="term" value="C:plasma membrane"/>
    <property type="evidence" value="ECO:0007669"/>
    <property type="project" value="UniProtKB-SubCell"/>
</dbReference>
<accession>A0A2T0YQP7</accession>
<organism evidence="9 10">
    <name type="scientific">Nesterenkonia sandarakina</name>
    <dbReference type="NCBI Taxonomy" id="272918"/>
    <lineage>
        <taxon>Bacteria</taxon>
        <taxon>Bacillati</taxon>
        <taxon>Actinomycetota</taxon>
        <taxon>Actinomycetes</taxon>
        <taxon>Micrococcales</taxon>
        <taxon>Micrococcaceae</taxon>
        <taxon>Nesterenkonia</taxon>
    </lineage>
</organism>
<comment type="subcellular location">
    <subcellularLocation>
        <location evidence="1">Cell membrane</location>
        <topology evidence="1">Multi-pass membrane protein</topology>
    </subcellularLocation>
</comment>
<keyword evidence="4 7" id="KW-1133">Transmembrane helix</keyword>
<evidence type="ECO:0000256" key="7">
    <source>
        <dbReference type="SAM" id="Phobius"/>
    </source>
</evidence>